<feature type="region of interest" description="Disordered" evidence="1">
    <location>
        <begin position="215"/>
        <end position="244"/>
    </location>
</feature>
<feature type="region of interest" description="Disordered" evidence="1">
    <location>
        <begin position="1"/>
        <end position="25"/>
    </location>
</feature>
<keyword evidence="3" id="KW-1185">Reference proteome</keyword>
<sequence length="244" mass="28392">MDEILDLKDELSRSISQPTKTNTEDTHWQTMFEQEQSEVQALRMALDERSAELDSLRKKLNREMPMTGLLEHSKSPSKHESDEIKGLNLGLRHIVQELQMETLAITQRNKLLEAENRLLISETDQLRQELKILEDNVEQSLLSQEAALNAGDHPSALPPDLQTKYEGEIEQLRKRLADAERKTARVTHNLNKEISELETLIESKDELEQDLERLKEKLSRSRSPRRIARIQPTYKDEHPVHRPR</sequence>
<evidence type="ECO:0000256" key="1">
    <source>
        <dbReference type="SAM" id="MobiDB-lite"/>
    </source>
</evidence>
<evidence type="ECO:0000313" key="3">
    <source>
        <dbReference type="Proteomes" id="UP000683000"/>
    </source>
</evidence>
<proteinExistence type="predicted"/>
<protein>
    <submittedName>
        <fullName evidence="2">Uncharacterized protein</fullName>
    </submittedName>
</protein>
<reference evidence="2" key="1">
    <citation type="submission" date="2021-03" db="EMBL/GenBank/DDBJ databases">
        <title>Evolutionary innovations through gain and loss of genes in the ectomycorrhizal Boletales.</title>
        <authorList>
            <person name="Wu G."/>
            <person name="Miyauchi S."/>
            <person name="Morin E."/>
            <person name="Yang Z.-L."/>
            <person name="Xu J."/>
            <person name="Martin F.M."/>
        </authorList>
    </citation>
    <scope>NUCLEOTIDE SEQUENCE</scope>
    <source>
        <strain evidence="2">BR01</strain>
    </source>
</reference>
<gene>
    <name evidence="2" type="ORF">JVT61DRAFT_14176</name>
</gene>
<organism evidence="2 3">
    <name type="scientific">Boletus reticuloceps</name>
    <dbReference type="NCBI Taxonomy" id="495285"/>
    <lineage>
        <taxon>Eukaryota</taxon>
        <taxon>Fungi</taxon>
        <taxon>Dikarya</taxon>
        <taxon>Basidiomycota</taxon>
        <taxon>Agaricomycotina</taxon>
        <taxon>Agaricomycetes</taxon>
        <taxon>Agaricomycetidae</taxon>
        <taxon>Boletales</taxon>
        <taxon>Boletineae</taxon>
        <taxon>Boletaceae</taxon>
        <taxon>Boletoideae</taxon>
        <taxon>Boletus</taxon>
    </lineage>
</organism>
<dbReference type="OrthoDB" id="2130750at2759"/>
<evidence type="ECO:0000313" key="2">
    <source>
        <dbReference type="EMBL" id="KAG6369677.1"/>
    </source>
</evidence>
<feature type="compositionally biased region" description="Basic and acidic residues" evidence="1">
    <location>
        <begin position="234"/>
        <end position="244"/>
    </location>
</feature>
<accession>A0A8I2YD33</accession>
<comment type="caution">
    <text evidence="2">The sequence shown here is derived from an EMBL/GenBank/DDBJ whole genome shotgun (WGS) entry which is preliminary data.</text>
</comment>
<name>A0A8I2YD33_9AGAM</name>
<dbReference type="EMBL" id="JAGFBS010000071">
    <property type="protein sequence ID" value="KAG6369677.1"/>
    <property type="molecule type" value="Genomic_DNA"/>
</dbReference>
<dbReference type="AlphaFoldDB" id="A0A8I2YD33"/>
<dbReference type="Proteomes" id="UP000683000">
    <property type="component" value="Unassembled WGS sequence"/>
</dbReference>
<feature type="compositionally biased region" description="Basic and acidic residues" evidence="1">
    <location>
        <begin position="1"/>
        <end position="12"/>
    </location>
</feature>